<feature type="chain" id="PRO_5026311419" description="GOST seven transmembrane domain-containing protein" evidence="8">
    <location>
        <begin position="22"/>
        <end position="456"/>
    </location>
</feature>
<evidence type="ECO:0000313" key="11">
    <source>
        <dbReference type="Proteomes" id="UP000481153"/>
    </source>
</evidence>
<feature type="signal peptide" evidence="8">
    <location>
        <begin position="1"/>
        <end position="21"/>
    </location>
</feature>
<evidence type="ECO:0000256" key="6">
    <source>
        <dbReference type="SAM" id="MobiDB-lite"/>
    </source>
</evidence>
<proteinExistence type="predicted"/>
<keyword evidence="5 7" id="KW-0472">Membrane</keyword>
<dbReference type="InterPro" id="IPR053937">
    <property type="entry name" value="GOST_TM"/>
</dbReference>
<evidence type="ECO:0000256" key="4">
    <source>
        <dbReference type="ARBA" id="ARBA00022989"/>
    </source>
</evidence>
<evidence type="ECO:0000256" key="2">
    <source>
        <dbReference type="ARBA" id="ARBA00022692"/>
    </source>
</evidence>
<evidence type="ECO:0000256" key="5">
    <source>
        <dbReference type="ARBA" id="ARBA00023136"/>
    </source>
</evidence>
<evidence type="ECO:0000256" key="7">
    <source>
        <dbReference type="SAM" id="Phobius"/>
    </source>
</evidence>
<comment type="caution">
    <text evidence="10">The sequence shown here is derived from an EMBL/GenBank/DDBJ whole genome shotgun (WGS) entry which is preliminary data.</text>
</comment>
<feature type="domain" description="GOST seven transmembrane" evidence="9">
    <location>
        <begin position="163"/>
        <end position="376"/>
    </location>
</feature>
<evidence type="ECO:0000259" key="9">
    <source>
        <dbReference type="Pfam" id="PF06814"/>
    </source>
</evidence>
<dbReference type="VEuPathDB" id="FungiDB:AeMF1_011521"/>
<keyword evidence="11" id="KW-1185">Reference proteome</keyword>
<evidence type="ECO:0000313" key="10">
    <source>
        <dbReference type="EMBL" id="KAF0727114.1"/>
    </source>
</evidence>
<keyword evidence="4 7" id="KW-1133">Transmembrane helix</keyword>
<dbReference type="PANTHER" id="PTHR21229:SF2">
    <property type="entry name" value="RE59932P"/>
    <property type="match status" value="1"/>
</dbReference>
<dbReference type="GO" id="GO:0005794">
    <property type="term" value="C:Golgi apparatus"/>
    <property type="evidence" value="ECO:0007669"/>
    <property type="project" value="TreeGrafter"/>
</dbReference>
<sequence length="456" mass="51814">MRWPTTVSAFLLGWLALSASALKQSWSFKEETRRQFLIERFGFDVGGQMDVQVTIPALTSQAPRSSILFVHENDLVEDAGAYFAQPYNEDLCLLDNQQATTDRIDFADSATWHLSHAVKKAGFYYLLFAHCGDTDTILTFSMDASFMNPNDNYLSSGDASLPLIYLLTTFIFAAGLVLWLRLLCRANRGDIHHIHHMMSILLVLKIFSTFFESMRFYYMKTHGDTLTSWNTLFYIFMFLKGMMLFVVILLIGTGWSILKQHLNRMEKNVVFFVLVLQVANNIAVVVLEESSVGTQSWVHWRDAMHLLDILCCCAILFPIVWSIRQLRETANVDGKAQINLRKLTQFRAFYVAVVTYVYFTRIALYLLAASLPYSLTWLTVAVAETAALVFYAYTGHKFQPQAAHPYLALSTQVDLDEFGLDDEDPEVGPALQRKLGKAPSPRRSQINPKTPSEDLV</sequence>
<evidence type="ECO:0000256" key="8">
    <source>
        <dbReference type="SAM" id="SignalP"/>
    </source>
</evidence>
<feature type="region of interest" description="Disordered" evidence="6">
    <location>
        <begin position="422"/>
        <end position="456"/>
    </location>
</feature>
<feature type="transmembrane region" description="Helical" evidence="7">
    <location>
        <begin position="231"/>
        <end position="257"/>
    </location>
</feature>
<dbReference type="AlphaFoldDB" id="A0A6G0WIU3"/>
<comment type="subcellular location">
    <subcellularLocation>
        <location evidence="1">Membrane</location>
        <topology evidence="1">Multi-pass membrane protein</topology>
    </subcellularLocation>
</comment>
<feature type="transmembrane region" description="Helical" evidence="7">
    <location>
        <begin position="163"/>
        <end position="182"/>
    </location>
</feature>
<reference evidence="10 11" key="1">
    <citation type="submission" date="2019-07" db="EMBL/GenBank/DDBJ databases">
        <title>Genomics analysis of Aphanomyces spp. identifies a new class of oomycete effector associated with host adaptation.</title>
        <authorList>
            <person name="Gaulin E."/>
        </authorList>
    </citation>
    <scope>NUCLEOTIDE SEQUENCE [LARGE SCALE GENOMIC DNA]</scope>
    <source>
        <strain evidence="10 11">ATCC 201684</strain>
    </source>
</reference>
<accession>A0A6G0WIU3</accession>
<evidence type="ECO:0000256" key="3">
    <source>
        <dbReference type="ARBA" id="ARBA00022729"/>
    </source>
</evidence>
<dbReference type="Pfam" id="PF06814">
    <property type="entry name" value="GOST_TM"/>
    <property type="match status" value="1"/>
</dbReference>
<keyword evidence="2 7" id="KW-0812">Transmembrane</keyword>
<dbReference type="Proteomes" id="UP000481153">
    <property type="component" value="Unassembled WGS sequence"/>
</dbReference>
<evidence type="ECO:0000256" key="1">
    <source>
        <dbReference type="ARBA" id="ARBA00004141"/>
    </source>
</evidence>
<organism evidence="10 11">
    <name type="scientific">Aphanomyces euteiches</name>
    <dbReference type="NCBI Taxonomy" id="100861"/>
    <lineage>
        <taxon>Eukaryota</taxon>
        <taxon>Sar</taxon>
        <taxon>Stramenopiles</taxon>
        <taxon>Oomycota</taxon>
        <taxon>Saprolegniomycetes</taxon>
        <taxon>Saprolegniales</taxon>
        <taxon>Verrucalvaceae</taxon>
        <taxon>Aphanomyces</taxon>
    </lineage>
</organism>
<protein>
    <recommendedName>
        <fullName evidence="9">GOST seven transmembrane domain-containing protein</fullName>
    </recommendedName>
</protein>
<dbReference type="GO" id="GO:0016020">
    <property type="term" value="C:membrane"/>
    <property type="evidence" value="ECO:0007669"/>
    <property type="project" value="UniProtKB-SubCell"/>
</dbReference>
<dbReference type="EMBL" id="VJMJ01000202">
    <property type="protein sequence ID" value="KAF0727114.1"/>
    <property type="molecule type" value="Genomic_DNA"/>
</dbReference>
<keyword evidence="3 8" id="KW-0732">Signal</keyword>
<dbReference type="PANTHER" id="PTHR21229">
    <property type="entry name" value="LUNG SEVEN TRANSMEMBRANE RECEPTOR"/>
    <property type="match status" value="1"/>
</dbReference>
<feature type="transmembrane region" description="Helical" evidence="7">
    <location>
        <begin position="348"/>
        <end position="368"/>
    </location>
</feature>
<feature type="transmembrane region" description="Helical" evidence="7">
    <location>
        <begin position="307"/>
        <end position="327"/>
    </location>
</feature>
<feature type="transmembrane region" description="Helical" evidence="7">
    <location>
        <begin position="194"/>
        <end position="211"/>
    </location>
</feature>
<feature type="transmembrane region" description="Helical" evidence="7">
    <location>
        <begin position="269"/>
        <end position="287"/>
    </location>
</feature>
<gene>
    <name evidence="10" type="ORF">Ae201684_014850</name>
</gene>
<name>A0A6G0WIU3_9STRA</name>
<feature type="transmembrane region" description="Helical" evidence="7">
    <location>
        <begin position="374"/>
        <end position="393"/>
    </location>
</feature>
<dbReference type="InterPro" id="IPR009637">
    <property type="entry name" value="GPR107/GPR108-like"/>
</dbReference>